<protein>
    <submittedName>
        <fullName evidence="3">Terminase</fullName>
    </submittedName>
</protein>
<evidence type="ECO:0000259" key="1">
    <source>
        <dbReference type="Pfam" id="PF03354"/>
    </source>
</evidence>
<proteinExistence type="predicted"/>
<dbReference type="Gene3D" id="3.40.50.300">
    <property type="entry name" value="P-loop containing nucleotide triphosphate hydrolases"/>
    <property type="match status" value="1"/>
</dbReference>
<evidence type="ECO:0000313" key="4">
    <source>
        <dbReference type="Proteomes" id="UP000190906"/>
    </source>
</evidence>
<dbReference type="EMBL" id="MUAJ01000008">
    <property type="protein sequence ID" value="OOR12578.1"/>
    <property type="molecule type" value="Genomic_DNA"/>
</dbReference>
<dbReference type="Proteomes" id="UP000190906">
    <property type="component" value="Unassembled WGS sequence"/>
</dbReference>
<dbReference type="InterPro" id="IPR046462">
    <property type="entry name" value="TerL_nuclease"/>
</dbReference>
<dbReference type="InterPro" id="IPR046461">
    <property type="entry name" value="TerL_ATPase"/>
</dbReference>
<dbReference type="AlphaFoldDB" id="A0A1S9TRR7"/>
<accession>A0A1S9TRR7</accession>
<feature type="domain" description="Terminase large subunit-like endonuclease" evidence="2">
    <location>
        <begin position="260"/>
        <end position="513"/>
    </location>
</feature>
<dbReference type="Pfam" id="PF03354">
    <property type="entry name" value="TerL_ATPase"/>
    <property type="match status" value="1"/>
</dbReference>
<name>A0A1S9TRR7_BACCE</name>
<dbReference type="PANTHER" id="PTHR41287">
    <property type="match status" value="1"/>
</dbReference>
<dbReference type="InterPro" id="IPR027417">
    <property type="entry name" value="P-loop_NTPase"/>
</dbReference>
<dbReference type="PANTHER" id="PTHR41287:SF1">
    <property type="entry name" value="PROTEIN YMFN"/>
    <property type="match status" value="1"/>
</dbReference>
<organism evidence="3 4">
    <name type="scientific">Bacillus cereus</name>
    <dbReference type="NCBI Taxonomy" id="1396"/>
    <lineage>
        <taxon>Bacteria</taxon>
        <taxon>Bacillati</taxon>
        <taxon>Bacillota</taxon>
        <taxon>Bacilli</taxon>
        <taxon>Bacillales</taxon>
        <taxon>Bacillaceae</taxon>
        <taxon>Bacillus</taxon>
        <taxon>Bacillus cereus group</taxon>
    </lineage>
</organism>
<dbReference type="RefSeq" id="WP_078204766.1">
    <property type="nucleotide sequence ID" value="NZ_MUAJ01000008.1"/>
</dbReference>
<gene>
    <name evidence="3" type="ORF">BW897_12825</name>
</gene>
<dbReference type="GO" id="GO:0004519">
    <property type="term" value="F:endonuclease activity"/>
    <property type="evidence" value="ECO:0007669"/>
    <property type="project" value="InterPro"/>
</dbReference>
<sequence length="558" mass="65379">MMTMMQKSNLPYKYHPYISEYMYSVESGSIRSCNEQKQLMALVRKTLDDPNVYVDVQAIEDSVNIPAKYYPFELFAWQRFVNACVFGVRYKDTNRLVWNQILILMGRGGGKNGYAGYLNFYMLSKQFGIDRYHIEWIATSEEQAKTTFDDVKEVIENPANKVLKKSFSATKVLIKHKTNKSHMKFNTSNARTKDGRRPGSVWFDEIHEYEDYKSIKVFRSALGKVKDGRTFYLTTDGYVRGGVLDDMKEKARMILSGEVEKSKLFPFICKLDSEEEVEDIANWEKANPSIRDNTELFETMKEEWADCQTNIPMHVEFMTKRMNIPKQLFQHKIATYEDLLATDQELPDNLHQYQCVGGVDFAELRDFCSVGLLFKVNGKRIWIHHTFIWHEALKMQDINQDIIDIGVEKGLFTIVYDKEIKPERVVNWFLDKAKEYDIKYIAIDKFRSVILQPLLEQAGFNDRVQVVRRGQYIHAMLDPLIQHLFINQNLIFHNDPVMRWYCGNIYVDELGNGSKEYKKIDPVKRKTDGFFAFTHALNFDGEIEDYAIDINDMQVWSF</sequence>
<evidence type="ECO:0000259" key="2">
    <source>
        <dbReference type="Pfam" id="PF20441"/>
    </source>
</evidence>
<dbReference type="Pfam" id="PF20441">
    <property type="entry name" value="TerL_nuclease"/>
    <property type="match status" value="1"/>
</dbReference>
<comment type="caution">
    <text evidence="3">The sequence shown here is derived from an EMBL/GenBank/DDBJ whole genome shotgun (WGS) entry which is preliminary data.</text>
</comment>
<evidence type="ECO:0000313" key="3">
    <source>
        <dbReference type="EMBL" id="OOR12578.1"/>
    </source>
</evidence>
<reference evidence="3 4" key="1">
    <citation type="submission" date="2017-01" db="EMBL/GenBank/DDBJ databases">
        <title>Bacillus cereus isolates.</title>
        <authorList>
            <person name="Beno S.M."/>
        </authorList>
    </citation>
    <scope>NUCLEOTIDE SEQUENCE [LARGE SCALE GENOMIC DNA]</scope>
    <source>
        <strain evidence="3 4">FSL H8-0485</strain>
    </source>
</reference>
<feature type="domain" description="Terminase large subunit-like ATPase" evidence="1">
    <location>
        <begin position="77"/>
        <end position="251"/>
    </location>
</feature>
<dbReference type="InterPro" id="IPR005021">
    <property type="entry name" value="Terminase_largesu-like"/>
</dbReference>